<evidence type="ECO:0000313" key="2">
    <source>
        <dbReference type="EMBL" id="KAK2885211.1"/>
    </source>
</evidence>
<organism evidence="2 3">
    <name type="scientific">Cirrhinus molitorella</name>
    <name type="common">mud carp</name>
    <dbReference type="NCBI Taxonomy" id="172907"/>
    <lineage>
        <taxon>Eukaryota</taxon>
        <taxon>Metazoa</taxon>
        <taxon>Chordata</taxon>
        <taxon>Craniata</taxon>
        <taxon>Vertebrata</taxon>
        <taxon>Euteleostomi</taxon>
        <taxon>Actinopterygii</taxon>
        <taxon>Neopterygii</taxon>
        <taxon>Teleostei</taxon>
        <taxon>Ostariophysi</taxon>
        <taxon>Cypriniformes</taxon>
        <taxon>Cyprinidae</taxon>
        <taxon>Labeoninae</taxon>
        <taxon>Labeonini</taxon>
        <taxon>Cirrhinus</taxon>
    </lineage>
</organism>
<name>A0AA88THM1_9TELE</name>
<keyword evidence="3" id="KW-1185">Reference proteome</keyword>
<dbReference type="Proteomes" id="UP001187343">
    <property type="component" value="Unassembled WGS sequence"/>
</dbReference>
<reference evidence="2" key="1">
    <citation type="submission" date="2023-08" db="EMBL/GenBank/DDBJ databases">
        <title>Chromosome-level Genome Assembly of mud carp (Cirrhinus molitorella).</title>
        <authorList>
            <person name="Liu H."/>
        </authorList>
    </citation>
    <scope>NUCLEOTIDE SEQUENCE</scope>
    <source>
        <strain evidence="2">Prfri</strain>
        <tissue evidence="2">Muscle</tissue>
    </source>
</reference>
<protein>
    <submittedName>
        <fullName evidence="2">Uncharacterized protein</fullName>
    </submittedName>
</protein>
<proteinExistence type="predicted"/>
<dbReference type="EMBL" id="JAUYZG010000016">
    <property type="protein sequence ID" value="KAK2885211.1"/>
    <property type="molecule type" value="Genomic_DNA"/>
</dbReference>
<evidence type="ECO:0000256" key="1">
    <source>
        <dbReference type="SAM" id="MobiDB-lite"/>
    </source>
</evidence>
<comment type="caution">
    <text evidence="2">The sequence shown here is derived from an EMBL/GenBank/DDBJ whole genome shotgun (WGS) entry which is preliminary data.</text>
</comment>
<sequence length="904" mass="102833">MTRVIDLTETSDLTEEELNFMYGDTFFGANDENTKNLLEAYYSHNDVPHFLNDPDIRIPLFPTTVVQPHSNLNYNYDIDGIVIELKDLTALKANLHYLFVGKVLANQLQVHWPTLRKHLVLSEYDATGLSALTRTFGHTLGFVDGGYQLHLTCMSALKTNPHPVYNSDITAKANASQVINNVLKVFANKLKALPPQELLRPTIMKTNLNDLKRMHVLEQDQSFLMELLMEAIKDNNKDPTQTLMVFLSKFGQKDETPLPLATIVNRKGVLSMTCHSACTVTAKDPRVDLMWSRYGLQEMVGHRGNMFPIYSMSEAANYQTNIDQYDITIERDLLDVFVGPITSSNITFVQLYATTPHVRHDNFRHPVSRTITTCGVHMQKHNTMILQRAKSYIDRMDDLVRKTGCRTQARIEAVFKLDQNFPTVLEAKDFYNPQALYSLLETNPMLLPFKDNSHGLGLRHVVQPVAAHLCNTLYTLFDECKGRGGYKNSWTAFQFELALEELFFGRPFSPQSRDFSVSLGTNSTNPNSLSKQRGFLGLSPIGSASVGENPPPINTWISDPLQQMRVQRIFTFTEALDAGSMVLGQALVQVLLCDLHERNDRIHTDALKQDSVPFMCKLVGCRTLTDLCKDLTERKAFNYPLTFGRALQLAQNTGHDVNECLQLGMMGFKIFPAIVYWDEKRHPKARWNKINYVELYRVNETPSTKALSAAYTGDVCSCIEKRGLSYSRNLTKYRDNGMPWIEHTLLRLPKDMQKDQIILTLTFISCVALLHNSDYITFGELRALLQDMTITQEELIKLQILSPLLLLPTPKVHRLNENIPYKIQKTFEIEKPNPTNPACRARSPSPEDSEPEEEQQQPVEQVIERIHATTVPANSTRWTDEEPMDEIEAKTNTQPKPTVRRPMG</sequence>
<feature type="region of interest" description="Disordered" evidence="1">
    <location>
        <begin position="830"/>
        <end position="904"/>
    </location>
</feature>
<gene>
    <name evidence="2" type="ORF">Q8A67_016048</name>
</gene>
<accession>A0AA88THM1</accession>
<evidence type="ECO:0000313" key="3">
    <source>
        <dbReference type="Proteomes" id="UP001187343"/>
    </source>
</evidence>
<dbReference type="AlphaFoldDB" id="A0AA88THM1"/>